<evidence type="ECO:0000313" key="9">
    <source>
        <dbReference type="Proteomes" id="UP000183180"/>
    </source>
</evidence>
<organism evidence="8 9">
    <name type="scientific">Gordonia westfalica</name>
    <dbReference type="NCBI Taxonomy" id="158898"/>
    <lineage>
        <taxon>Bacteria</taxon>
        <taxon>Bacillati</taxon>
        <taxon>Actinomycetota</taxon>
        <taxon>Actinomycetes</taxon>
        <taxon>Mycobacteriales</taxon>
        <taxon>Gordoniaceae</taxon>
        <taxon>Gordonia</taxon>
    </lineage>
</organism>
<evidence type="ECO:0000256" key="4">
    <source>
        <dbReference type="ARBA" id="ARBA00022898"/>
    </source>
</evidence>
<dbReference type="NCBIfam" id="TIGR01392">
    <property type="entry name" value="homoserO_Ac_trn"/>
    <property type="match status" value="1"/>
</dbReference>
<evidence type="ECO:0000259" key="7">
    <source>
        <dbReference type="Pfam" id="PF00561"/>
    </source>
</evidence>
<evidence type="ECO:0000256" key="3">
    <source>
        <dbReference type="ARBA" id="ARBA00022679"/>
    </source>
</evidence>
<dbReference type="Pfam" id="PF01053">
    <property type="entry name" value="Cys_Met_Meta_PP"/>
    <property type="match status" value="1"/>
</dbReference>
<dbReference type="InterPro" id="IPR006235">
    <property type="entry name" value="OAc-hSer/O-AcSer_sulfhydrylase"/>
</dbReference>
<comment type="caution">
    <text evidence="6">Lacks conserved residue(s) required for the propagation of feature annotation.</text>
</comment>
<feature type="active site" evidence="6">
    <location>
        <position position="810"/>
    </location>
</feature>
<dbReference type="GO" id="GO:0019346">
    <property type="term" value="P:transsulfuration"/>
    <property type="evidence" value="ECO:0007669"/>
    <property type="project" value="InterPro"/>
</dbReference>
<sequence length="835" mass="89473">MSDANEGTNPADSWSFETKQIHAGQAADAATNARALPIYQTTSYVFNDTQHAANLFGLAEPGNIYTRIMNPTQDAVEQRIAALEGGVAALLVSSGQAAETYSILNIVETGGHVVSSPRLYGGTYNLFHYTLPKLGIEVSFVEDPEDPASWQAAVRDNTRAFFGESISNPNNEILDIKGISEVAHRNGVPLIIDNTVATPYLINPLAHGADIVVHSATKYIGGHGTAVGGVIVDGGTFDWRVQRDGPDGTKTDLFPGFTTPDPSYHGAVFADLGAPAYALKARVQWLRDTGAAIAPFNAFLLAQGLETLSLRVERHVANAQKVAKFLEGHAQVESVAYAGLESSPWYQRGQELAPKGQGAIIAFEINGGVDAGKKFVDALSLHSHVANIGDVRSLVIHPASTTHSQLTPEEQLAAGVTRAWCAWPWVSRESTTSWRTSNRASQPPSETGEAVLSVSIDLNAQASDQPDWESVPDGKLVGMGIGSLPLDSGERIDNVTLAFQRWGTLSPSRDNVILTLHALTGDSHVTGPADDEHEAPGWWDGLIGPGMAIDTDEWCVISANVLGGCKGSTGPGSLASDGRPWGSRFPQITVLDQVRAEVALLDRLGIRSVGAVLGGSMGGARALEWAIEYPERVRSALVLAVGARATADQIGIQNTQIAAIKADPAWHDGDYHATGQIPLAGMGIARQIAHLTYRTEHELDERFENKPQGDEQPLLGGRYAVQSYLEHQASKLMQRFDPSSYVVLTEVLNHHDVGRNRGGVKKALNECRVPVIVGGIDSDRLYPLRLQAELAEELGNCVGGLQVVRSDTGHDGFLTEFDAISDLLKRTVELARRDA</sequence>
<dbReference type="UniPathway" id="UPA00051">
    <property type="reaction ID" value="UER00074"/>
</dbReference>
<protein>
    <recommendedName>
        <fullName evidence="6">Homoserine O-acetyltransferase</fullName>
        <shortName evidence="6">HAT</shortName>
        <ecNumber evidence="6">2.3.1.31</ecNumber>
    </recommendedName>
    <alternativeName>
        <fullName evidence="6">Homoserine transacetylase</fullName>
        <shortName evidence="6">HTA</shortName>
    </alternativeName>
</protein>
<evidence type="ECO:0000256" key="5">
    <source>
        <dbReference type="ARBA" id="ARBA00023167"/>
    </source>
</evidence>
<dbReference type="Proteomes" id="UP000183180">
    <property type="component" value="Unassembled WGS sequence"/>
</dbReference>
<dbReference type="InterPro" id="IPR015422">
    <property type="entry name" value="PyrdxlP-dep_Trfase_small"/>
</dbReference>
<dbReference type="InterPro" id="IPR000277">
    <property type="entry name" value="Cys/Met-Metab_PyrdxlP-dep_enz"/>
</dbReference>
<keyword evidence="6" id="KW-0963">Cytoplasm</keyword>
<evidence type="ECO:0000313" key="8">
    <source>
        <dbReference type="EMBL" id="SDU53410.1"/>
    </source>
</evidence>
<keyword evidence="6" id="KW-0028">Amino-acid biosynthesis</keyword>
<dbReference type="SUPFAM" id="SSF53474">
    <property type="entry name" value="alpha/beta-Hydrolases"/>
    <property type="match status" value="1"/>
</dbReference>
<keyword evidence="4" id="KW-0663">Pyridoxal phosphate</keyword>
<dbReference type="Gene3D" id="3.40.640.10">
    <property type="entry name" value="Type I PLP-dependent aspartate aminotransferase-like (Major domain)"/>
    <property type="match status" value="1"/>
</dbReference>
<evidence type="ECO:0000256" key="2">
    <source>
        <dbReference type="ARBA" id="ARBA00009077"/>
    </source>
</evidence>
<dbReference type="CDD" id="cd00614">
    <property type="entry name" value="CGS_like"/>
    <property type="match status" value="1"/>
</dbReference>
<dbReference type="PROSITE" id="PS00868">
    <property type="entry name" value="CYS_MET_METAB_PP"/>
    <property type="match status" value="1"/>
</dbReference>
<accession>A0A1H2JAH2</accession>
<name>A0A1H2JAH2_9ACTN</name>
<dbReference type="PANTHER" id="PTHR43797">
    <property type="entry name" value="HOMOCYSTEINE/CYSTEINE SYNTHASE"/>
    <property type="match status" value="1"/>
</dbReference>
<dbReference type="HAMAP" id="MF_00296">
    <property type="entry name" value="MetX_acyltransf"/>
    <property type="match status" value="1"/>
</dbReference>
<feature type="domain" description="AB hydrolase-1" evidence="7">
    <location>
        <begin position="512"/>
        <end position="816"/>
    </location>
</feature>
<dbReference type="GO" id="GO:0004124">
    <property type="term" value="F:cysteine synthase activity"/>
    <property type="evidence" value="ECO:0007669"/>
    <property type="project" value="TreeGrafter"/>
</dbReference>
<dbReference type="NCBIfam" id="NF005872">
    <property type="entry name" value="PRK07812.1"/>
    <property type="match status" value="1"/>
</dbReference>
<gene>
    <name evidence="6" type="primary">metXA</name>
    <name evidence="8" type="ORF">SAMN04488548_1341915</name>
</gene>
<dbReference type="EMBL" id="FNLM01000034">
    <property type="protein sequence ID" value="SDU53410.1"/>
    <property type="molecule type" value="Genomic_DNA"/>
</dbReference>
<keyword evidence="5 6" id="KW-0486">Methionine biosynthesis</keyword>
<proteinExistence type="inferred from homology"/>
<dbReference type="Gene3D" id="3.40.50.1820">
    <property type="entry name" value="alpha/beta hydrolase"/>
    <property type="match status" value="1"/>
</dbReference>
<feature type="active site" evidence="6">
    <location>
        <position position="779"/>
    </location>
</feature>
<keyword evidence="3 6" id="KW-0808">Transferase</keyword>
<dbReference type="STRING" id="158898.SAMN04488548_1341915"/>
<keyword evidence="6" id="KW-0012">Acyltransferase</keyword>
<dbReference type="InterPro" id="IPR000073">
    <property type="entry name" value="AB_hydrolase_1"/>
</dbReference>
<dbReference type="GO" id="GO:0003961">
    <property type="term" value="F:O-acetylhomoserine aminocarboxypropyltransferase activity"/>
    <property type="evidence" value="ECO:0007669"/>
    <property type="project" value="TreeGrafter"/>
</dbReference>
<comment type="subcellular location">
    <subcellularLocation>
        <location evidence="6">Cytoplasm</location>
    </subcellularLocation>
</comment>
<dbReference type="Gene3D" id="3.90.1150.10">
    <property type="entry name" value="Aspartate Aminotransferase, domain 1"/>
    <property type="match status" value="1"/>
</dbReference>
<dbReference type="GO" id="GO:0006535">
    <property type="term" value="P:cysteine biosynthetic process from serine"/>
    <property type="evidence" value="ECO:0007669"/>
    <property type="project" value="TreeGrafter"/>
</dbReference>
<dbReference type="NCBIfam" id="TIGR01326">
    <property type="entry name" value="OAH_OAS_sulfhy"/>
    <property type="match status" value="1"/>
</dbReference>
<comment type="pathway">
    <text evidence="6">Amino-acid biosynthesis; L-methionine biosynthesis via de novo pathway; O-acetyl-L-homoserine from L-homoserine: step 1/1.</text>
</comment>
<evidence type="ECO:0000256" key="1">
    <source>
        <dbReference type="ARBA" id="ARBA00001933"/>
    </source>
</evidence>
<dbReference type="AlphaFoldDB" id="A0A1H2JAH2"/>
<dbReference type="PANTHER" id="PTHR43797:SF2">
    <property type="entry name" value="HOMOCYSTEINE_CYSTEINE SYNTHASE"/>
    <property type="match status" value="1"/>
</dbReference>
<dbReference type="InterPro" id="IPR029058">
    <property type="entry name" value="AB_hydrolase_fold"/>
</dbReference>
<comment type="function">
    <text evidence="6">Transfers an acetyl group from acetyl-CoA to L-homoserine, forming acetyl-L-homoserine.</text>
</comment>
<evidence type="ECO:0000256" key="6">
    <source>
        <dbReference type="HAMAP-Rule" id="MF_00296"/>
    </source>
</evidence>
<dbReference type="GO" id="GO:0004414">
    <property type="term" value="F:homoserine O-acetyltransferase activity"/>
    <property type="evidence" value="ECO:0007669"/>
    <property type="project" value="UniProtKB-UniRule"/>
</dbReference>
<dbReference type="InterPro" id="IPR008220">
    <property type="entry name" value="HAT_MetX-like"/>
</dbReference>
<dbReference type="InterPro" id="IPR015421">
    <property type="entry name" value="PyrdxlP-dep_Trfase_major"/>
</dbReference>
<dbReference type="GO" id="GO:0071269">
    <property type="term" value="P:L-homocysteine biosynthetic process"/>
    <property type="evidence" value="ECO:0007669"/>
    <property type="project" value="TreeGrafter"/>
</dbReference>
<comment type="cofactor">
    <cofactor evidence="1">
        <name>pyridoxal 5'-phosphate</name>
        <dbReference type="ChEBI" id="CHEBI:597326"/>
    </cofactor>
</comment>
<reference evidence="8 9" key="1">
    <citation type="submission" date="2016-10" db="EMBL/GenBank/DDBJ databases">
        <authorList>
            <person name="de Groot N.N."/>
        </authorList>
    </citation>
    <scope>NUCLEOTIDE SEQUENCE [LARGE SCALE GENOMIC DNA]</scope>
    <source>
        <strain evidence="8 9">DSM 44215</strain>
    </source>
</reference>
<dbReference type="SUPFAM" id="SSF53383">
    <property type="entry name" value="PLP-dependent transferases"/>
    <property type="match status" value="1"/>
</dbReference>
<dbReference type="GO" id="GO:0030170">
    <property type="term" value="F:pyridoxal phosphate binding"/>
    <property type="evidence" value="ECO:0007669"/>
    <property type="project" value="InterPro"/>
</dbReference>
<comment type="similarity">
    <text evidence="2">Belongs to the trans-sulfuration enzymes family.</text>
</comment>
<dbReference type="Pfam" id="PF00561">
    <property type="entry name" value="Abhydrolase_1"/>
    <property type="match status" value="1"/>
</dbReference>
<comment type="catalytic activity">
    <reaction evidence="6">
        <text>L-homoserine + acetyl-CoA = O-acetyl-L-homoserine + CoA</text>
        <dbReference type="Rhea" id="RHEA:13701"/>
        <dbReference type="ChEBI" id="CHEBI:57287"/>
        <dbReference type="ChEBI" id="CHEBI:57288"/>
        <dbReference type="ChEBI" id="CHEBI:57476"/>
        <dbReference type="ChEBI" id="CHEBI:57716"/>
        <dbReference type="EC" id="2.3.1.31"/>
    </reaction>
</comment>
<dbReference type="GO" id="GO:0005737">
    <property type="term" value="C:cytoplasm"/>
    <property type="evidence" value="ECO:0007669"/>
    <property type="project" value="UniProtKB-SubCell"/>
</dbReference>
<dbReference type="InterPro" id="IPR015424">
    <property type="entry name" value="PyrdxlP-dep_Trfase"/>
</dbReference>
<dbReference type="FunFam" id="3.40.640.10:FF:000035">
    <property type="entry name" value="O-succinylhomoserine sulfhydrylase"/>
    <property type="match status" value="1"/>
</dbReference>
<feature type="binding site" evidence="6">
    <location>
        <position position="811"/>
    </location>
    <ligand>
        <name>substrate</name>
    </ligand>
</feature>
<dbReference type="EC" id="2.3.1.31" evidence="6"/>
<feature type="active site" description="Nucleophile" evidence="6">
    <location>
        <position position="616"/>
    </location>
</feature>
<dbReference type="NCBIfam" id="NF001209">
    <property type="entry name" value="PRK00175.1"/>
    <property type="match status" value="1"/>
</dbReference>
<dbReference type="InterPro" id="IPR054542">
    <property type="entry name" value="Cys_met_metab_PP"/>
</dbReference>
<comment type="subunit">
    <text evidence="6">Homodimer.</text>
</comment>
<feature type="binding site" evidence="6">
    <location>
        <position position="686"/>
    </location>
    <ligand>
        <name>substrate</name>
    </ligand>
</feature>
<comment type="similarity">
    <text evidence="6">Belongs to the AB hydrolase superfamily. MetX family.</text>
</comment>